<evidence type="ECO:0000256" key="1">
    <source>
        <dbReference type="SAM" id="Phobius"/>
    </source>
</evidence>
<comment type="caution">
    <text evidence="2">The sequence shown here is derived from an EMBL/GenBank/DDBJ whole genome shotgun (WGS) entry which is preliminary data.</text>
</comment>
<dbReference type="Proteomes" id="UP000823854">
    <property type="component" value="Unassembled WGS sequence"/>
</dbReference>
<gene>
    <name evidence="2" type="ORF">H9932_05425</name>
</gene>
<keyword evidence="1" id="KW-0812">Transmembrane</keyword>
<feature type="transmembrane region" description="Helical" evidence="1">
    <location>
        <begin position="46"/>
        <end position="63"/>
    </location>
</feature>
<evidence type="ECO:0000313" key="2">
    <source>
        <dbReference type="EMBL" id="HJC69102.1"/>
    </source>
</evidence>
<protein>
    <submittedName>
        <fullName evidence="2">DUF4233 domain-containing protein</fullName>
    </submittedName>
</protein>
<reference evidence="2" key="2">
    <citation type="submission" date="2021-04" db="EMBL/GenBank/DDBJ databases">
        <authorList>
            <person name="Gilroy R."/>
        </authorList>
    </citation>
    <scope>NUCLEOTIDE SEQUENCE</scope>
    <source>
        <strain evidence="2">CHK130-7132</strain>
    </source>
</reference>
<feature type="transmembrane region" description="Helical" evidence="1">
    <location>
        <begin position="92"/>
        <end position="109"/>
    </location>
</feature>
<evidence type="ECO:0000313" key="3">
    <source>
        <dbReference type="Proteomes" id="UP000823854"/>
    </source>
</evidence>
<organism evidence="2 3">
    <name type="scientific">Candidatus Brachybacterium intestinipullorum</name>
    <dbReference type="NCBI Taxonomy" id="2838512"/>
    <lineage>
        <taxon>Bacteria</taxon>
        <taxon>Bacillati</taxon>
        <taxon>Actinomycetota</taxon>
        <taxon>Actinomycetes</taxon>
        <taxon>Micrococcales</taxon>
        <taxon>Dermabacteraceae</taxon>
        <taxon>Brachybacterium</taxon>
    </lineage>
</organism>
<dbReference type="InterPro" id="IPR025327">
    <property type="entry name" value="DUF4233"/>
</dbReference>
<reference evidence="2" key="1">
    <citation type="journal article" date="2021" name="PeerJ">
        <title>Extensive microbial diversity within the chicken gut microbiome revealed by metagenomics and culture.</title>
        <authorList>
            <person name="Gilroy R."/>
            <person name="Ravi A."/>
            <person name="Getino M."/>
            <person name="Pursley I."/>
            <person name="Horton D.L."/>
            <person name="Alikhan N.F."/>
            <person name="Baker D."/>
            <person name="Gharbi K."/>
            <person name="Hall N."/>
            <person name="Watson M."/>
            <person name="Adriaenssens E.M."/>
            <person name="Foster-Nyarko E."/>
            <person name="Jarju S."/>
            <person name="Secka A."/>
            <person name="Antonio M."/>
            <person name="Oren A."/>
            <person name="Chaudhuri R.R."/>
            <person name="La Ragione R."/>
            <person name="Hildebrand F."/>
            <person name="Pallen M.J."/>
        </authorList>
    </citation>
    <scope>NUCLEOTIDE SEQUENCE</scope>
    <source>
        <strain evidence="2">CHK130-7132</strain>
    </source>
</reference>
<sequence>MALDLTPSARSHGAQRMITATVLVCEALVVFFAVLVAHQLAPGDRALTWTWGIATAVVLLLNGGLLSRGAWAYWLALALQIPVILLGLQVGAMWVVGIGFAVMLAYGIVKGRQLDREKDAVDEEILAGRDAEDG</sequence>
<proteinExistence type="predicted"/>
<dbReference type="Pfam" id="PF14017">
    <property type="entry name" value="DUF4233"/>
    <property type="match status" value="1"/>
</dbReference>
<feature type="transmembrane region" description="Helical" evidence="1">
    <location>
        <begin position="20"/>
        <end position="40"/>
    </location>
</feature>
<keyword evidence="1" id="KW-0472">Membrane</keyword>
<accession>A0A9D2THW5</accession>
<keyword evidence="1" id="KW-1133">Transmembrane helix</keyword>
<dbReference type="AlphaFoldDB" id="A0A9D2THW5"/>
<dbReference type="EMBL" id="DWWC01000102">
    <property type="protein sequence ID" value="HJC69102.1"/>
    <property type="molecule type" value="Genomic_DNA"/>
</dbReference>
<name>A0A9D2THW5_9MICO</name>